<keyword evidence="4 10" id="KW-0812">Transmembrane</keyword>
<evidence type="ECO:0000259" key="11">
    <source>
        <dbReference type="PROSITE" id="PS50893"/>
    </source>
</evidence>
<dbReference type="GO" id="GO:0016020">
    <property type="term" value="C:membrane"/>
    <property type="evidence" value="ECO:0007669"/>
    <property type="project" value="UniProtKB-SubCell"/>
</dbReference>
<dbReference type="InterPro" id="IPR013525">
    <property type="entry name" value="ABC2_TM"/>
</dbReference>
<feature type="transmembrane region" description="Helical" evidence="10">
    <location>
        <begin position="1291"/>
        <end position="1314"/>
    </location>
</feature>
<feature type="transmembrane region" description="Helical" evidence="10">
    <location>
        <begin position="664"/>
        <end position="684"/>
    </location>
</feature>
<dbReference type="VEuPathDB" id="FungiDB:LCOR_03990.1"/>
<proteinExistence type="inferred from homology"/>
<feature type="transmembrane region" description="Helical" evidence="10">
    <location>
        <begin position="599"/>
        <end position="625"/>
    </location>
</feature>
<feature type="region of interest" description="Disordered" evidence="9">
    <location>
        <begin position="810"/>
        <end position="837"/>
    </location>
</feature>
<keyword evidence="5" id="KW-0547">Nucleotide-binding</keyword>
<sequence length="1472" mass="165750">MTTVSVAIAITYRQSRYVLDQITAFILRLSILSMTDPQRRDTPSDADSSDETIIYTYDQRHSTYGEADADAVSIKGAVEEYEEVQRELSRISRAQTTENDAEKGAVEEFNLTEFLSGMSTEAQQAGTKPKHLGLIWKNLTVEGLGADAHTIPTLQSQIIKVLQPWKYFGIGLGGSRKTILHGLTGFVKEGEMMLVLGRPGAGTTTLLKVLANLRGSYTHIGGEVSYGGIDHDTFAKRYRGQVAYNEEEDQHYATLTTKQTLQLALRTKTPGNRLPNESKEDFVDKILYMLGNMLGLTKQMNTLVGNAFVRGLSGGERKRLSIAEVMTTASSINLWDGATRGLDAASALDYVRSLRIMTDIFKKTTVATLYQASNSIFNLFDKVLLLDQGYCIYFGPIDQAKAYFEDLGFYCPPRKSTPDFLTGLCNPLEREVRPGFEDKVPQYASDFQDRYYASDIYKNMMSQLEAYEQHIHEEKPALLFEEAVREEHQKRAPKSDPFTASFYQQIKALTIRQFHLLIKDRDALISRYGTVFTLAFICGSCFYNVPLDSGGAYSRGGALMMTTIFNTMVCQSELISFVEGRSILEKHKHFAMYRPAAFYLAQVVMDVPFALFQVFIYEIIAYFLMGLALDAGRFFSFFITMFFIIMTMNGFFRQIGAITTNFFLAGQAANILYTLVLMNSGYFMPKATMHPWFSWIYWVNPIAYGYKAILINEMKGQVYPCEAAGQSVPQGPGYEDWAHRVCTMQGSHPGQNYVLGDDYLRDYLSYEPSQQWAPDFVVVIGFFLLFTLTTALCMEYISSNASGSLTKLYLPGKAPKPRTREEEDERRQRQQELTSKMESISTGVTFSWSNLNYTVPFKGGPLQLLNDVSGIVKPGHLTALMGSSGAGKTTLLDVLARRKTIGKVDGKIYLNGEALMSDFERITGYCEQMDIHQPAVTVREAMQFSAYLRQDANVPKAEKDDYVEQIIQLLEMEDIADAQIGEVGHGTGISIEERKRLTIAMELVAKPKLLFLDEPTSGLDAQSSYNIVRFIRKLADAGWPVLCTIHQPSSILFEHFDHLLLLVRGGRTAYHGEIGKDARTMIDYFESHGGPRCSPDANPAEYILEVVGAGTAGKAKRDWADVWANSDEAKALREELDAIESTAVQNPNRKALTYATSFWNQFYLVNKRMTLVYWRSPDYNLGRFLSLMALSLINGFMYWKLDYSTSGMQNRIFAIFASFLMGYTLIVVAQPKFMTERLYFRREYASRFYGWLPFALSAALVEVPYIIVLSAFYMFGFYWTTGLVNTSEAAGYFYIMQVVFVTWSVTLGFVIAGFSEKPNMAAVLNPLIIATLVLFTGLMQPESTMPHFWSSWMYWVDPLHYFVEGLTVNEMSSLPIICGDRDLVKFPPPAGQTCGEYMADFFNSGGIGYLDNPNATDLCGYCSFQSGEEYYSLQFGWSAANKWRNLGVIAGITGFNILVFFGLCYLKRTARR</sequence>
<evidence type="ECO:0000313" key="13">
    <source>
        <dbReference type="Proteomes" id="UP000027586"/>
    </source>
</evidence>
<keyword evidence="6" id="KW-0067">ATP-binding</keyword>
<feature type="compositionally biased region" description="Basic and acidic residues" evidence="9">
    <location>
        <begin position="818"/>
        <end position="830"/>
    </location>
</feature>
<protein>
    <submittedName>
        <fullName evidence="12">Abc transporter g family protein</fullName>
    </submittedName>
</protein>
<dbReference type="PROSITE" id="PS50893">
    <property type="entry name" value="ABC_TRANSPORTER_2"/>
    <property type="match status" value="2"/>
</dbReference>
<evidence type="ECO:0000256" key="2">
    <source>
        <dbReference type="ARBA" id="ARBA00006012"/>
    </source>
</evidence>
<dbReference type="PANTHER" id="PTHR19241">
    <property type="entry name" value="ATP-BINDING CASSETTE TRANSPORTER"/>
    <property type="match status" value="1"/>
</dbReference>
<evidence type="ECO:0000256" key="7">
    <source>
        <dbReference type="ARBA" id="ARBA00022989"/>
    </source>
</evidence>
<dbReference type="Pfam" id="PF06422">
    <property type="entry name" value="PDR_CDR"/>
    <property type="match status" value="1"/>
</dbReference>
<evidence type="ECO:0000256" key="4">
    <source>
        <dbReference type="ARBA" id="ARBA00022692"/>
    </source>
</evidence>
<feature type="transmembrane region" description="Helical" evidence="10">
    <location>
        <begin position="631"/>
        <end position="652"/>
    </location>
</feature>
<dbReference type="Gene3D" id="3.40.50.300">
    <property type="entry name" value="P-loop containing nucleotide triphosphate hydrolases"/>
    <property type="match status" value="2"/>
</dbReference>
<dbReference type="Proteomes" id="UP000027586">
    <property type="component" value="Unassembled WGS sequence"/>
</dbReference>
<keyword evidence="3" id="KW-0813">Transport</keyword>
<dbReference type="Pfam" id="PF00005">
    <property type="entry name" value="ABC_tran"/>
    <property type="match status" value="2"/>
</dbReference>
<dbReference type="EMBL" id="CBTN010000013">
    <property type="protein sequence ID" value="CDH52527.1"/>
    <property type="molecule type" value="Genomic_DNA"/>
</dbReference>
<dbReference type="InterPro" id="IPR029481">
    <property type="entry name" value="ABC_trans_N"/>
</dbReference>
<evidence type="ECO:0000256" key="6">
    <source>
        <dbReference type="ARBA" id="ARBA00022840"/>
    </source>
</evidence>
<dbReference type="PROSITE" id="PS00211">
    <property type="entry name" value="ABC_TRANSPORTER_1"/>
    <property type="match status" value="1"/>
</dbReference>
<feature type="domain" description="ABC transporter" evidence="11">
    <location>
        <begin position="846"/>
        <end position="1089"/>
    </location>
</feature>
<dbReference type="Pfam" id="PF14510">
    <property type="entry name" value="ABC_trans_N"/>
    <property type="match status" value="1"/>
</dbReference>
<evidence type="ECO:0000256" key="10">
    <source>
        <dbReference type="SAM" id="Phobius"/>
    </source>
</evidence>
<evidence type="ECO:0000256" key="9">
    <source>
        <dbReference type="SAM" id="MobiDB-lite"/>
    </source>
</evidence>
<comment type="subcellular location">
    <subcellularLocation>
        <location evidence="1">Membrane</location>
        <topology evidence="1">Multi-pass membrane protein</topology>
    </subcellularLocation>
</comment>
<feature type="transmembrane region" description="Helical" evidence="10">
    <location>
        <begin position="525"/>
        <end position="545"/>
    </location>
</feature>
<feature type="domain" description="ABC transporter" evidence="11">
    <location>
        <begin position="159"/>
        <end position="413"/>
    </location>
</feature>
<dbReference type="SUPFAM" id="SSF52540">
    <property type="entry name" value="P-loop containing nucleoside triphosphate hydrolases"/>
    <property type="match status" value="2"/>
</dbReference>
<reference evidence="12" key="1">
    <citation type="submission" date="2013-08" db="EMBL/GenBank/DDBJ databases">
        <title>Gene expansion shapes genome architecture in the human pathogen Lichtheimia corymbifera: an evolutionary genomics analysis in the ancient terrestrial Mucorales (Mucoromycotina).</title>
        <authorList>
            <person name="Schwartze V.U."/>
            <person name="Winter S."/>
            <person name="Shelest E."/>
            <person name="Marcet-Houben M."/>
            <person name="Horn F."/>
            <person name="Wehner S."/>
            <person name="Hoffmann K."/>
            <person name="Riege K."/>
            <person name="Sammeth M."/>
            <person name="Nowrousian M."/>
            <person name="Valiante V."/>
            <person name="Linde J."/>
            <person name="Jacobsen I.D."/>
            <person name="Marz M."/>
            <person name="Brakhage A.A."/>
            <person name="Gabaldon T."/>
            <person name="Bocker S."/>
            <person name="Voigt K."/>
        </authorList>
    </citation>
    <scope>NUCLEOTIDE SEQUENCE [LARGE SCALE GENOMIC DNA]</scope>
    <source>
        <strain evidence="12">FSU 9682</strain>
    </source>
</reference>
<evidence type="ECO:0000313" key="12">
    <source>
        <dbReference type="EMBL" id="CDH52527.1"/>
    </source>
</evidence>
<dbReference type="Pfam" id="PF01061">
    <property type="entry name" value="ABC2_membrane"/>
    <property type="match status" value="2"/>
</dbReference>
<dbReference type="CDD" id="cd03233">
    <property type="entry name" value="ABCG_PDR_domain1"/>
    <property type="match status" value="1"/>
</dbReference>
<evidence type="ECO:0000256" key="5">
    <source>
        <dbReference type="ARBA" id="ARBA00022741"/>
    </source>
</evidence>
<feature type="transmembrane region" description="Helical" evidence="10">
    <location>
        <begin position="1211"/>
        <end position="1229"/>
    </location>
</feature>
<evidence type="ECO:0000256" key="1">
    <source>
        <dbReference type="ARBA" id="ARBA00004141"/>
    </source>
</evidence>
<keyword evidence="8 10" id="KW-0472">Membrane</keyword>
<dbReference type="InterPro" id="IPR043926">
    <property type="entry name" value="ABCG_dom"/>
</dbReference>
<dbReference type="GO" id="GO:0005524">
    <property type="term" value="F:ATP binding"/>
    <property type="evidence" value="ECO:0007669"/>
    <property type="project" value="UniProtKB-KW"/>
</dbReference>
<name>A0A068RSG1_9FUNG</name>
<accession>A0A068RSG1</accession>
<feature type="transmembrane region" description="Helical" evidence="10">
    <location>
        <begin position="776"/>
        <end position="797"/>
    </location>
</feature>
<dbReference type="FunFam" id="3.40.50.300:FF:000054">
    <property type="entry name" value="ABC multidrug transporter atrF"/>
    <property type="match status" value="1"/>
</dbReference>
<dbReference type="SMART" id="SM00382">
    <property type="entry name" value="AAA"/>
    <property type="match status" value="2"/>
</dbReference>
<feature type="transmembrane region" description="Helical" evidence="10">
    <location>
        <begin position="1446"/>
        <end position="1466"/>
    </location>
</feature>
<dbReference type="InterPro" id="IPR010929">
    <property type="entry name" value="PDR_CDR_ABC"/>
</dbReference>
<dbReference type="GO" id="GO:0016887">
    <property type="term" value="F:ATP hydrolysis activity"/>
    <property type="evidence" value="ECO:0007669"/>
    <property type="project" value="InterPro"/>
</dbReference>
<feature type="transmembrane region" description="Helical" evidence="10">
    <location>
        <begin position="1321"/>
        <end position="1339"/>
    </location>
</feature>
<comment type="similarity">
    <text evidence="2">Belongs to the ABC transporter superfamily. ABCG family. PDR (TC 3.A.1.205) subfamily.</text>
</comment>
<keyword evidence="13" id="KW-1185">Reference proteome</keyword>
<evidence type="ECO:0000256" key="3">
    <source>
        <dbReference type="ARBA" id="ARBA00022448"/>
    </source>
</evidence>
<dbReference type="OrthoDB" id="245989at2759"/>
<dbReference type="InterPro" id="IPR017871">
    <property type="entry name" value="ABC_transporter-like_CS"/>
</dbReference>
<dbReference type="InterPro" id="IPR034001">
    <property type="entry name" value="ABCG_PDR_1"/>
</dbReference>
<feature type="transmembrane region" description="Helical" evidence="10">
    <location>
        <begin position="1250"/>
        <end position="1279"/>
    </location>
</feature>
<gene>
    <name evidence="12" type="ORF">LCOR_03990.1</name>
</gene>
<comment type="caution">
    <text evidence="12">The sequence shown here is derived from an EMBL/GenBank/DDBJ whole genome shotgun (WGS) entry which is preliminary data.</text>
</comment>
<dbReference type="Pfam" id="PF19055">
    <property type="entry name" value="ABC2_membrane_7"/>
    <property type="match status" value="2"/>
</dbReference>
<dbReference type="InterPro" id="IPR027417">
    <property type="entry name" value="P-loop_NTPase"/>
</dbReference>
<keyword evidence="7 10" id="KW-1133">Transmembrane helix</keyword>
<dbReference type="InterPro" id="IPR003439">
    <property type="entry name" value="ABC_transporter-like_ATP-bd"/>
</dbReference>
<dbReference type="STRING" id="1263082.A0A068RSG1"/>
<dbReference type="InterPro" id="IPR034003">
    <property type="entry name" value="ABCG_PDR_2"/>
</dbReference>
<dbReference type="InterPro" id="IPR003593">
    <property type="entry name" value="AAA+_ATPase"/>
</dbReference>
<organism evidence="12 13">
    <name type="scientific">Lichtheimia corymbifera JMRC:FSU:9682</name>
    <dbReference type="NCBI Taxonomy" id="1263082"/>
    <lineage>
        <taxon>Eukaryota</taxon>
        <taxon>Fungi</taxon>
        <taxon>Fungi incertae sedis</taxon>
        <taxon>Mucoromycota</taxon>
        <taxon>Mucoromycotina</taxon>
        <taxon>Mucoromycetes</taxon>
        <taxon>Mucorales</taxon>
        <taxon>Lichtheimiaceae</taxon>
        <taxon>Lichtheimia</taxon>
    </lineage>
</organism>
<evidence type="ECO:0000256" key="8">
    <source>
        <dbReference type="ARBA" id="ARBA00023136"/>
    </source>
</evidence>
<dbReference type="GO" id="GO:0140359">
    <property type="term" value="F:ABC-type transporter activity"/>
    <property type="evidence" value="ECO:0007669"/>
    <property type="project" value="InterPro"/>
</dbReference>
<dbReference type="CDD" id="cd03232">
    <property type="entry name" value="ABCG_PDR_domain2"/>
    <property type="match status" value="1"/>
</dbReference>
<feature type="transmembrane region" description="Helical" evidence="10">
    <location>
        <begin position="1181"/>
        <end position="1199"/>
    </location>
</feature>